<protein>
    <submittedName>
        <fullName evidence="7">Transcriptional regulatory protein XylR</fullName>
    </submittedName>
</protein>
<dbReference type="InterPro" id="IPR024096">
    <property type="entry name" value="NO_sig/Golgi_transp_ligand-bd"/>
</dbReference>
<dbReference type="GO" id="GO:0043565">
    <property type="term" value="F:sequence-specific DNA binding"/>
    <property type="evidence" value="ECO:0007669"/>
    <property type="project" value="InterPro"/>
</dbReference>
<dbReference type="GO" id="GO:0006355">
    <property type="term" value="P:regulation of DNA-templated transcription"/>
    <property type="evidence" value="ECO:0007669"/>
    <property type="project" value="InterPro"/>
</dbReference>
<dbReference type="CDD" id="cd00009">
    <property type="entry name" value="AAA"/>
    <property type="match status" value="1"/>
</dbReference>
<evidence type="ECO:0000313" key="7">
    <source>
        <dbReference type="EMBL" id="CAG4885414.1"/>
    </source>
</evidence>
<dbReference type="InterPro" id="IPR025943">
    <property type="entry name" value="Sigma_54_int_dom_ATP-bd_2"/>
</dbReference>
<evidence type="ECO:0000256" key="1">
    <source>
        <dbReference type="ARBA" id="ARBA00022741"/>
    </source>
</evidence>
<dbReference type="PROSITE" id="PS50045">
    <property type="entry name" value="SIGMA54_INTERACT_4"/>
    <property type="match status" value="1"/>
</dbReference>
<keyword evidence="1" id="KW-0547">Nucleotide-binding</keyword>
<dbReference type="InterPro" id="IPR010523">
    <property type="entry name" value="XylR_N"/>
</dbReference>
<dbReference type="SMART" id="SM00382">
    <property type="entry name" value="AAA"/>
    <property type="match status" value="1"/>
</dbReference>
<evidence type="ECO:0000256" key="2">
    <source>
        <dbReference type="ARBA" id="ARBA00022840"/>
    </source>
</evidence>
<proteinExistence type="predicted"/>
<dbReference type="Gene3D" id="1.10.8.60">
    <property type="match status" value="1"/>
</dbReference>
<name>A0A916J6H1_9PROT</name>
<keyword evidence="3" id="KW-0805">Transcription regulation</keyword>
<gene>
    <name evidence="7" type="primary">xylR</name>
    <name evidence="7" type="ORF">GTOL_13297</name>
</gene>
<dbReference type="EMBL" id="CAJQUM010000001">
    <property type="protein sequence ID" value="CAG4885414.1"/>
    <property type="molecule type" value="Genomic_DNA"/>
</dbReference>
<evidence type="ECO:0000256" key="5">
    <source>
        <dbReference type="ARBA" id="ARBA00023163"/>
    </source>
</evidence>
<dbReference type="Proteomes" id="UP000742786">
    <property type="component" value="Unassembled WGS sequence"/>
</dbReference>
<dbReference type="PANTHER" id="PTHR32071">
    <property type="entry name" value="TRANSCRIPTIONAL REGULATORY PROTEIN"/>
    <property type="match status" value="1"/>
</dbReference>
<dbReference type="PROSITE" id="PS00688">
    <property type="entry name" value="SIGMA54_INTERACT_3"/>
    <property type="match status" value="1"/>
</dbReference>
<dbReference type="GO" id="GO:0005524">
    <property type="term" value="F:ATP binding"/>
    <property type="evidence" value="ECO:0007669"/>
    <property type="project" value="UniProtKB-KW"/>
</dbReference>
<sequence>MTDRGYPYPQDTDLRKLVRFSAEDGAIWLAEDRMLLLHAAALGGLRKELINSIGIDQARRILTRTGFASGIRDAELAKKIRGLHNAVDAFVVGPQLHMLEGNVRVTPVKIDMDIPAGRFFGEFRWENSWEAEAHLKEFGPQADPACWMLIGYASGYATAFMGRFVLFKEMVCVACGSPDCRIVGKPVEEWPDAAQYTPYYESDSIVSRLLELRTEVDTLRSSLTEQYRVDNLIGESPAFRNAFELVAKAAKTNVSVLLSGETGVGKERFARALHQLSDRNQQPFVAINCAALPAELVESELFGVEKGAFTGANVSRAGKFERADGGTLFLDEIGDMPLPAQAKLLRALQEGEIERLGGDKVCKVNVRVVAATNADLQEAVKLGKFRSDLFYRLNVYPIHIPPLRDRPLDIPPLAMALLKKFSALHGKRISGLTDKALQVLKRYSWPGNIRELENMIERGVILATSDGQIQLETLFPTLDNLQAPEAGIATNGHIEEKGSPGTAQFCDAFFASGLSFESVEDMLLHESVSRSKGNLAQAARLLGITRPQLSYRLKRGEFSSTSEDL</sequence>
<dbReference type="InterPro" id="IPR025944">
    <property type="entry name" value="Sigma_54_int_dom_CS"/>
</dbReference>
<dbReference type="Pfam" id="PF02954">
    <property type="entry name" value="HTH_8"/>
    <property type="match status" value="1"/>
</dbReference>
<evidence type="ECO:0000256" key="3">
    <source>
        <dbReference type="ARBA" id="ARBA00023015"/>
    </source>
</evidence>
<keyword evidence="8" id="KW-1185">Reference proteome</keyword>
<dbReference type="InterPro" id="IPR027417">
    <property type="entry name" value="P-loop_NTPase"/>
</dbReference>
<keyword evidence="5" id="KW-0804">Transcription</keyword>
<evidence type="ECO:0000259" key="6">
    <source>
        <dbReference type="PROSITE" id="PS50045"/>
    </source>
</evidence>
<dbReference type="PRINTS" id="PR01590">
    <property type="entry name" value="HTHFIS"/>
</dbReference>
<dbReference type="SUPFAM" id="SSF111126">
    <property type="entry name" value="Ligand-binding domain in the NO signalling and Golgi transport"/>
    <property type="match status" value="1"/>
</dbReference>
<accession>A0A916J6H1</accession>
<dbReference type="Gene3D" id="3.30.1380.20">
    <property type="entry name" value="Trafficking protein particle complex subunit 3"/>
    <property type="match status" value="1"/>
</dbReference>
<dbReference type="InterPro" id="IPR002078">
    <property type="entry name" value="Sigma_54_int"/>
</dbReference>
<dbReference type="Pfam" id="PF06505">
    <property type="entry name" value="XylR_N"/>
    <property type="match status" value="1"/>
</dbReference>
<dbReference type="Pfam" id="PF02830">
    <property type="entry name" value="V4R"/>
    <property type="match status" value="1"/>
</dbReference>
<dbReference type="Gene3D" id="3.40.50.300">
    <property type="entry name" value="P-loop containing nucleotide triphosphate hydrolases"/>
    <property type="match status" value="1"/>
</dbReference>
<dbReference type="InterPro" id="IPR004096">
    <property type="entry name" value="V4R"/>
</dbReference>
<evidence type="ECO:0000256" key="4">
    <source>
        <dbReference type="ARBA" id="ARBA00023125"/>
    </source>
</evidence>
<dbReference type="SUPFAM" id="SSF46689">
    <property type="entry name" value="Homeodomain-like"/>
    <property type="match status" value="1"/>
</dbReference>
<dbReference type="InterPro" id="IPR058031">
    <property type="entry name" value="AAA_lid_NorR"/>
</dbReference>
<dbReference type="Gene3D" id="1.10.10.60">
    <property type="entry name" value="Homeodomain-like"/>
    <property type="match status" value="1"/>
</dbReference>
<dbReference type="PROSITE" id="PS00676">
    <property type="entry name" value="SIGMA54_INTERACT_2"/>
    <property type="match status" value="1"/>
</dbReference>
<dbReference type="PROSITE" id="PS00675">
    <property type="entry name" value="SIGMA54_INTERACT_1"/>
    <property type="match status" value="1"/>
</dbReference>
<dbReference type="SMART" id="SM00989">
    <property type="entry name" value="V4R"/>
    <property type="match status" value="1"/>
</dbReference>
<dbReference type="InterPro" id="IPR003593">
    <property type="entry name" value="AAA+_ATPase"/>
</dbReference>
<keyword evidence="2" id="KW-0067">ATP-binding</keyword>
<reference evidence="7" key="1">
    <citation type="submission" date="2021-04" db="EMBL/GenBank/DDBJ databases">
        <authorList>
            <person name="Hornung B."/>
        </authorList>
    </citation>
    <scope>NUCLEOTIDE SEQUENCE</scope>
    <source>
        <strain evidence="7">G5G6</strain>
    </source>
</reference>
<keyword evidence="4" id="KW-0238">DNA-binding</keyword>
<dbReference type="RefSeq" id="WP_220637158.1">
    <property type="nucleotide sequence ID" value="NZ_CAJQUM010000001.1"/>
</dbReference>
<dbReference type="FunFam" id="3.40.50.300:FF:000006">
    <property type="entry name" value="DNA-binding transcriptional regulator NtrC"/>
    <property type="match status" value="1"/>
</dbReference>
<dbReference type="InterPro" id="IPR025662">
    <property type="entry name" value="Sigma_54_int_dom_ATP-bd_1"/>
</dbReference>
<feature type="domain" description="Sigma-54 factor interaction" evidence="6">
    <location>
        <begin position="232"/>
        <end position="461"/>
    </location>
</feature>
<dbReference type="InterPro" id="IPR002197">
    <property type="entry name" value="HTH_Fis"/>
</dbReference>
<comment type="caution">
    <text evidence="7">The sequence shown here is derived from an EMBL/GenBank/DDBJ whole genome shotgun (WGS) entry which is preliminary data.</text>
</comment>
<dbReference type="Pfam" id="PF00158">
    <property type="entry name" value="Sigma54_activat"/>
    <property type="match status" value="1"/>
</dbReference>
<evidence type="ECO:0000313" key="8">
    <source>
        <dbReference type="Proteomes" id="UP000742786"/>
    </source>
</evidence>
<dbReference type="AlphaFoldDB" id="A0A916J6H1"/>
<dbReference type="Pfam" id="PF25601">
    <property type="entry name" value="AAA_lid_14"/>
    <property type="match status" value="1"/>
</dbReference>
<dbReference type="InterPro" id="IPR009057">
    <property type="entry name" value="Homeodomain-like_sf"/>
</dbReference>
<organism evidence="7 8">
    <name type="scientific">Georgfuchsia toluolica</name>
    <dbReference type="NCBI Taxonomy" id="424218"/>
    <lineage>
        <taxon>Bacteria</taxon>
        <taxon>Pseudomonadati</taxon>
        <taxon>Pseudomonadota</taxon>
        <taxon>Betaproteobacteria</taxon>
        <taxon>Nitrosomonadales</taxon>
        <taxon>Sterolibacteriaceae</taxon>
        <taxon>Georgfuchsia</taxon>
    </lineage>
</organism>
<dbReference type="SUPFAM" id="SSF52540">
    <property type="entry name" value="P-loop containing nucleoside triphosphate hydrolases"/>
    <property type="match status" value="1"/>
</dbReference>